<gene>
    <name evidence="2" type="ORF">RJ639_001362</name>
    <name evidence="1" type="ORF">RJ639_025645</name>
</gene>
<name>A0AA88XF94_9ASTE</name>
<dbReference type="EMBL" id="JAVXUP010000037">
    <property type="protein sequence ID" value="KAK3041260.1"/>
    <property type="molecule type" value="Genomic_DNA"/>
</dbReference>
<dbReference type="Proteomes" id="UP001188597">
    <property type="component" value="Unassembled WGS sequence"/>
</dbReference>
<keyword evidence="3" id="KW-1185">Reference proteome</keyword>
<accession>A0AA88XF94</accession>
<dbReference type="AlphaFoldDB" id="A0AA88XF94"/>
<reference evidence="2" key="1">
    <citation type="submission" date="2022-12" db="EMBL/GenBank/DDBJ databases">
        <title>Draft genome assemblies for two species of Escallonia (Escalloniales).</title>
        <authorList>
            <person name="Chanderbali A."/>
            <person name="Dervinis C."/>
            <person name="Anghel I."/>
            <person name="Soltis D."/>
            <person name="Soltis P."/>
            <person name="Zapata F."/>
        </authorList>
    </citation>
    <scope>NUCLEOTIDE SEQUENCE</scope>
    <source>
        <strain evidence="2">UCBG64.0493</strain>
        <tissue evidence="2">Leaf</tissue>
    </source>
</reference>
<dbReference type="Gene3D" id="3.40.50.1820">
    <property type="entry name" value="alpha/beta hydrolase"/>
    <property type="match status" value="1"/>
</dbReference>
<sequence>MAAITRDSSMSLEVNREPQQHGVIIEEVDRLIRVYKEGHVERPAIMPCVSTALAPELGVTSWDVGLDTSTGIWGKLPLLVYFHGGGFCVGSAAWSCCHDFLSQLWPKRVA</sequence>
<evidence type="ECO:0000313" key="2">
    <source>
        <dbReference type="EMBL" id="KAK3041260.1"/>
    </source>
</evidence>
<dbReference type="InterPro" id="IPR029058">
    <property type="entry name" value="AB_hydrolase_fold"/>
</dbReference>
<dbReference type="EMBL" id="JAVXUP010004757">
    <property type="protein sequence ID" value="KAK2996730.1"/>
    <property type="molecule type" value="Genomic_DNA"/>
</dbReference>
<evidence type="ECO:0008006" key="4">
    <source>
        <dbReference type="Google" id="ProtNLM"/>
    </source>
</evidence>
<comment type="caution">
    <text evidence="2">The sequence shown here is derived from an EMBL/GenBank/DDBJ whole genome shotgun (WGS) entry which is preliminary data.</text>
</comment>
<evidence type="ECO:0000313" key="1">
    <source>
        <dbReference type="EMBL" id="KAK2996730.1"/>
    </source>
</evidence>
<protein>
    <recommendedName>
        <fullName evidence="4">Alpha/beta hydrolase fold-3 domain-containing protein</fullName>
    </recommendedName>
</protein>
<proteinExistence type="predicted"/>
<organism evidence="2 3">
    <name type="scientific">Escallonia herrerae</name>
    <dbReference type="NCBI Taxonomy" id="1293975"/>
    <lineage>
        <taxon>Eukaryota</taxon>
        <taxon>Viridiplantae</taxon>
        <taxon>Streptophyta</taxon>
        <taxon>Embryophyta</taxon>
        <taxon>Tracheophyta</taxon>
        <taxon>Spermatophyta</taxon>
        <taxon>Magnoliopsida</taxon>
        <taxon>eudicotyledons</taxon>
        <taxon>Gunneridae</taxon>
        <taxon>Pentapetalae</taxon>
        <taxon>asterids</taxon>
        <taxon>campanulids</taxon>
        <taxon>Escalloniales</taxon>
        <taxon>Escalloniaceae</taxon>
        <taxon>Escallonia</taxon>
    </lineage>
</organism>
<dbReference type="SUPFAM" id="SSF53474">
    <property type="entry name" value="alpha/beta-Hydrolases"/>
    <property type="match status" value="1"/>
</dbReference>
<evidence type="ECO:0000313" key="3">
    <source>
        <dbReference type="Proteomes" id="UP001188597"/>
    </source>
</evidence>